<keyword evidence="7" id="KW-0067">ATP-binding</keyword>
<dbReference type="InterPro" id="IPR003594">
    <property type="entry name" value="HATPase_dom"/>
</dbReference>
<feature type="domain" description="Histidine kinase" evidence="8">
    <location>
        <begin position="298"/>
        <end position="385"/>
    </location>
</feature>
<protein>
    <recommendedName>
        <fullName evidence="2">histidine kinase</fullName>
        <ecNumber evidence="2">2.7.13.3</ecNumber>
    </recommendedName>
</protein>
<dbReference type="SMART" id="SM00065">
    <property type="entry name" value="GAF"/>
    <property type="match status" value="1"/>
</dbReference>
<comment type="catalytic activity">
    <reaction evidence="1">
        <text>ATP + protein L-histidine = ADP + protein N-phospho-L-histidine.</text>
        <dbReference type="EC" id="2.7.13.3"/>
    </reaction>
</comment>
<dbReference type="PANTHER" id="PTHR43102:SF2">
    <property type="entry name" value="GAF DOMAIN-CONTAINING PROTEIN"/>
    <property type="match status" value="1"/>
</dbReference>
<evidence type="ECO:0000313" key="10">
    <source>
        <dbReference type="Proteomes" id="UP000602745"/>
    </source>
</evidence>
<dbReference type="GO" id="GO:0004673">
    <property type="term" value="F:protein histidine kinase activity"/>
    <property type="evidence" value="ECO:0007669"/>
    <property type="project" value="UniProtKB-EC"/>
</dbReference>
<accession>A0A8J2YGF9</accession>
<dbReference type="AlphaFoldDB" id="A0A8J2YGF9"/>
<dbReference type="RefSeq" id="WP_188408699.1">
    <property type="nucleotide sequence ID" value="NZ_BMCP01000001.1"/>
</dbReference>
<dbReference type="Pfam" id="PF07568">
    <property type="entry name" value="HisKA_2"/>
    <property type="match status" value="1"/>
</dbReference>
<dbReference type="Pfam" id="PF01590">
    <property type="entry name" value="GAF"/>
    <property type="match status" value="1"/>
</dbReference>
<dbReference type="Gene3D" id="3.30.565.10">
    <property type="entry name" value="Histidine kinase-like ATPase, C-terminal domain"/>
    <property type="match status" value="1"/>
</dbReference>
<proteinExistence type="predicted"/>
<gene>
    <name evidence="9" type="ORF">GCM10007276_11480</name>
</gene>
<keyword evidence="4" id="KW-0808">Transferase</keyword>
<sequence length="386" mass="41896">MKIPEHPDESLRLDALRRLEILDTPPEREFDEIVEVVAAFCETPIALVSLIDADRQWFKASIGMGIRETSREHSICAHTILEPDFLEVRDLLDDPRFSGPLFAAGISQPRFYAGAVLESDDGLPLGTICVLDYTPRELTEAQRKLLRVMARQVTAHLSLRRVLKIEREVTASLANTLLDQQNLLSQNEVLRQEVDHRVKNSLQMVGSFLAMQSRKSSDPAVKAQLSEALGRVLAIAGVHDQLHRSGQADRIPVKVFLEGLGARLAETRPAFIDAVTVSSDDISLSPDQVMPLGLAASELVSNAFKHAYSEGRGGTVSVVFAVDGPTGTLIVRDQGSGLPAGFEPDSGAGLGMKVLSTLVARLGGTLSHEPGHPGTCFTIRFALEPS</sequence>
<dbReference type="InterPro" id="IPR029016">
    <property type="entry name" value="GAF-like_dom_sf"/>
</dbReference>
<dbReference type="EMBL" id="BMCP01000001">
    <property type="protein sequence ID" value="GGE35738.1"/>
    <property type="molecule type" value="Genomic_DNA"/>
</dbReference>
<dbReference type="EC" id="2.7.13.3" evidence="2"/>
<dbReference type="GO" id="GO:0005524">
    <property type="term" value="F:ATP binding"/>
    <property type="evidence" value="ECO:0007669"/>
    <property type="project" value="UniProtKB-KW"/>
</dbReference>
<dbReference type="InterPro" id="IPR011102">
    <property type="entry name" value="Sig_transdc_His_kinase_HWE"/>
</dbReference>
<dbReference type="InterPro" id="IPR004358">
    <property type="entry name" value="Sig_transdc_His_kin-like_C"/>
</dbReference>
<name>A0A8J2YGF9_9RHOB</name>
<evidence type="ECO:0000256" key="2">
    <source>
        <dbReference type="ARBA" id="ARBA00012438"/>
    </source>
</evidence>
<dbReference type="PANTHER" id="PTHR43102">
    <property type="entry name" value="SLR1143 PROTEIN"/>
    <property type="match status" value="1"/>
</dbReference>
<evidence type="ECO:0000259" key="8">
    <source>
        <dbReference type="PROSITE" id="PS50109"/>
    </source>
</evidence>
<dbReference type="SUPFAM" id="SSF55781">
    <property type="entry name" value="GAF domain-like"/>
    <property type="match status" value="1"/>
</dbReference>
<evidence type="ECO:0000313" key="9">
    <source>
        <dbReference type="EMBL" id="GGE35738.1"/>
    </source>
</evidence>
<dbReference type="SUPFAM" id="SSF55874">
    <property type="entry name" value="ATPase domain of HSP90 chaperone/DNA topoisomerase II/histidine kinase"/>
    <property type="match status" value="1"/>
</dbReference>
<evidence type="ECO:0000256" key="5">
    <source>
        <dbReference type="ARBA" id="ARBA00022741"/>
    </source>
</evidence>
<evidence type="ECO:0000256" key="7">
    <source>
        <dbReference type="ARBA" id="ARBA00022840"/>
    </source>
</evidence>
<evidence type="ECO:0000256" key="6">
    <source>
        <dbReference type="ARBA" id="ARBA00022777"/>
    </source>
</evidence>
<keyword evidence="3" id="KW-0597">Phosphoprotein</keyword>
<organism evidence="9 10">
    <name type="scientific">Agaricicola taiwanensis</name>
    <dbReference type="NCBI Taxonomy" id="591372"/>
    <lineage>
        <taxon>Bacteria</taxon>
        <taxon>Pseudomonadati</taxon>
        <taxon>Pseudomonadota</taxon>
        <taxon>Alphaproteobacteria</taxon>
        <taxon>Rhodobacterales</taxon>
        <taxon>Paracoccaceae</taxon>
        <taxon>Agaricicola</taxon>
    </lineage>
</organism>
<dbReference type="PROSITE" id="PS50109">
    <property type="entry name" value="HIS_KIN"/>
    <property type="match status" value="1"/>
</dbReference>
<dbReference type="InterPro" id="IPR005467">
    <property type="entry name" value="His_kinase_dom"/>
</dbReference>
<dbReference type="PRINTS" id="PR00344">
    <property type="entry name" value="BCTRLSENSOR"/>
</dbReference>
<dbReference type="SMART" id="SM00387">
    <property type="entry name" value="HATPase_c"/>
    <property type="match status" value="1"/>
</dbReference>
<keyword evidence="6" id="KW-0418">Kinase</keyword>
<dbReference type="SMART" id="SM00911">
    <property type="entry name" value="HWE_HK"/>
    <property type="match status" value="1"/>
</dbReference>
<keyword evidence="10" id="KW-1185">Reference proteome</keyword>
<dbReference type="InterPro" id="IPR011495">
    <property type="entry name" value="Sig_transdc_His_kin_sub2_dim/P"/>
</dbReference>
<keyword evidence="5" id="KW-0547">Nucleotide-binding</keyword>
<dbReference type="Proteomes" id="UP000602745">
    <property type="component" value="Unassembled WGS sequence"/>
</dbReference>
<reference evidence="9" key="1">
    <citation type="journal article" date="2014" name="Int. J. Syst. Evol. Microbiol.">
        <title>Complete genome sequence of Corynebacterium casei LMG S-19264T (=DSM 44701T), isolated from a smear-ripened cheese.</title>
        <authorList>
            <consortium name="US DOE Joint Genome Institute (JGI-PGF)"/>
            <person name="Walter F."/>
            <person name="Albersmeier A."/>
            <person name="Kalinowski J."/>
            <person name="Ruckert C."/>
        </authorList>
    </citation>
    <scope>NUCLEOTIDE SEQUENCE</scope>
    <source>
        <strain evidence="9">CCM 7684</strain>
    </source>
</reference>
<dbReference type="InterPro" id="IPR036890">
    <property type="entry name" value="HATPase_C_sf"/>
</dbReference>
<dbReference type="Gene3D" id="3.30.450.40">
    <property type="match status" value="1"/>
</dbReference>
<reference evidence="9" key="2">
    <citation type="submission" date="2020-09" db="EMBL/GenBank/DDBJ databases">
        <authorList>
            <person name="Sun Q."/>
            <person name="Sedlacek I."/>
        </authorList>
    </citation>
    <scope>NUCLEOTIDE SEQUENCE</scope>
    <source>
        <strain evidence="9">CCM 7684</strain>
    </source>
</reference>
<dbReference type="InterPro" id="IPR003018">
    <property type="entry name" value="GAF"/>
</dbReference>
<evidence type="ECO:0000256" key="4">
    <source>
        <dbReference type="ARBA" id="ARBA00022679"/>
    </source>
</evidence>
<dbReference type="Pfam" id="PF02518">
    <property type="entry name" value="HATPase_c"/>
    <property type="match status" value="1"/>
</dbReference>
<evidence type="ECO:0000256" key="1">
    <source>
        <dbReference type="ARBA" id="ARBA00000085"/>
    </source>
</evidence>
<evidence type="ECO:0000256" key="3">
    <source>
        <dbReference type="ARBA" id="ARBA00022553"/>
    </source>
</evidence>
<comment type="caution">
    <text evidence="9">The sequence shown here is derived from an EMBL/GenBank/DDBJ whole genome shotgun (WGS) entry which is preliminary data.</text>
</comment>